<organism evidence="1 2">
    <name type="scientific">Trichinella pseudospiralis</name>
    <name type="common">Parasitic roundworm</name>
    <dbReference type="NCBI Taxonomy" id="6337"/>
    <lineage>
        <taxon>Eukaryota</taxon>
        <taxon>Metazoa</taxon>
        <taxon>Ecdysozoa</taxon>
        <taxon>Nematoda</taxon>
        <taxon>Enoplea</taxon>
        <taxon>Dorylaimia</taxon>
        <taxon>Trichinellida</taxon>
        <taxon>Trichinellidae</taxon>
        <taxon>Trichinella</taxon>
    </lineage>
</organism>
<dbReference type="Proteomes" id="UP000054805">
    <property type="component" value="Unassembled WGS sequence"/>
</dbReference>
<comment type="caution">
    <text evidence="1">The sequence shown here is derived from an EMBL/GenBank/DDBJ whole genome shotgun (WGS) entry which is preliminary data.</text>
</comment>
<name>A0A0V1GLL2_TRIPS</name>
<reference evidence="1 2" key="1">
    <citation type="submission" date="2015-01" db="EMBL/GenBank/DDBJ databases">
        <title>Evolution of Trichinella species and genotypes.</title>
        <authorList>
            <person name="Korhonen P.K."/>
            <person name="Edoardo P."/>
            <person name="Giuseppe L.R."/>
            <person name="Gasser R.B."/>
        </authorList>
    </citation>
    <scope>NUCLEOTIDE SEQUENCE [LARGE SCALE GENOMIC DNA]</scope>
    <source>
        <strain evidence="1">ISS588</strain>
    </source>
</reference>
<evidence type="ECO:0000313" key="1">
    <source>
        <dbReference type="EMBL" id="KRY99024.1"/>
    </source>
</evidence>
<dbReference type="EMBL" id="JYDS01001397">
    <property type="protein sequence ID" value="KRY99024.1"/>
    <property type="molecule type" value="Genomic_DNA"/>
</dbReference>
<dbReference type="AlphaFoldDB" id="A0A0V1GLL2"/>
<protein>
    <submittedName>
        <fullName evidence="1">Uncharacterized protein</fullName>
    </submittedName>
</protein>
<accession>A0A0V1GLL2</accession>
<gene>
    <name evidence="1" type="ORF">T4B_6643</name>
</gene>
<keyword evidence="2" id="KW-1185">Reference proteome</keyword>
<sequence length="32" mass="3856">MLLHYEDVSFFKISREVLNQIFREVCNQGNPE</sequence>
<proteinExistence type="predicted"/>
<evidence type="ECO:0000313" key="2">
    <source>
        <dbReference type="Proteomes" id="UP000054805"/>
    </source>
</evidence>